<comment type="cofactor">
    <cofactor evidence="7">
        <name>Mn(2+)</name>
        <dbReference type="ChEBI" id="CHEBI:29035"/>
    </cofactor>
    <cofactor evidence="7">
        <name>Ni(2+)</name>
        <dbReference type="ChEBI" id="CHEBI:49786"/>
    </cofactor>
</comment>
<dbReference type="AlphaFoldDB" id="A0A165EET8"/>
<evidence type="ECO:0000256" key="7">
    <source>
        <dbReference type="RuleBase" id="RU367030"/>
    </source>
</evidence>
<dbReference type="GO" id="GO:0046872">
    <property type="term" value="F:metal ion binding"/>
    <property type="evidence" value="ECO:0007669"/>
    <property type="project" value="UniProtKB-UniRule"/>
</dbReference>
<evidence type="ECO:0000313" key="10">
    <source>
        <dbReference type="EMBL" id="KZT54716.1"/>
    </source>
</evidence>
<dbReference type="PANTHER" id="PTHR12260">
    <property type="entry name" value="DAMAGE-CONTROL PHOSPHATASE ARMT1"/>
    <property type="match status" value="1"/>
</dbReference>
<feature type="region of interest" description="Disordered" evidence="8">
    <location>
        <begin position="1"/>
        <end position="35"/>
    </location>
</feature>
<evidence type="ECO:0000256" key="5">
    <source>
        <dbReference type="ARBA" id="ARBA00023211"/>
    </source>
</evidence>
<dbReference type="InParanoid" id="A0A165EET8"/>
<evidence type="ECO:0000256" key="1">
    <source>
        <dbReference type="ARBA" id="ARBA00001326"/>
    </source>
</evidence>
<dbReference type="GO" id="GO:0097023">
    <property type="term" value="F:fructose 6-phosphate aldolase activity"/>
    <property type="evidence" value="ECO:0007669"/>
    <property type="project" value="RHEA"/>
</dbReference>
<dbReference type="InterPro" id="IPR039763">
    <property type="entry name" value="ARMT1"/>
</dbReference>
<evidence type="ECO:0000256" key="6">
    <source>
        <dbReference type="ARBA" id="ARBA00048809"/>
    </source>
</evidence>
<dbReference type="GO" id="GO:0005634">
    <property type="term" value="C:nucleus"/>
    <property type="evidence" value="ECO:0007669"/>
    <property type="project" value="TreeGrafter"/>
</dbReference>
<dbReference type="SUPFAM" id="SSF111321">
    <property type="entry name" value="AF1104-like"/>
    <property type="match status" value="1"/>
</dbReference>
<comment type="similarity">
    <text evidence="2 7">Belongs to the damage-control phosphatase family. Sugar phosphate phosphatase III subfamily.</text>
</comment>
<accession>A0A165EET8</accession>
<name>A0A165EET8_9BASI</name>
<dbReference type="EC" id="3.1.3.-" evidence="7"/>
<keyword evidence="5 7" id="KW-0464">Manganese</keyword>
<dbReference type="OrthoDB" id="541375at2759"/>
<comment type="catalytic activity">
    <reaction evidence="1 7">
        <text>beta-D-fructose 1-phosphate + H2O = D-fructose + phosphate</text>
        <dbReference type="Rhea" id="RHEA:35603"/>
        <dbReference type="ChEBI" id="CHEBI:15377"/>
        <dbReference type="ChEBI" id="CHEBI:37721"/>
        <dbReference type="ChEBI" id="CHEBI:43474"/>
        <dbReference type="ChEBI" id="CHEBI:138881"/>
    </reaction>
</comment>
<feature type="non-terminal residue" evidence="10">
    <location>
        <position position="476"/>
    </location>
</feature>
<keyword evidence="11" id="KW-1185">Reference proteome</keyword>
<dbReference type="EMBL" id="KV424008">
    <property type="protein sequence ID" value="KZT54716.1"/>
    <property type="molecule type" value="Genomic_DNA"/>
</dbReference>
<evidence type="ECO:0000256" key="8">
    <source>
        <dbReference type="SAM" id="MobiDB-lite"/>
    </source>
</evidence>
<organism evidence="10 11">
    <name type="scientific">Calocera cornea HHB12733</name>
    <dbReference type="NCBI Taxonomy" id="1353952"/>
    <lineage>
        <taxon>Eukaryota</taxon>
        <taxon>Fungi</taxon>
        <taxon>Dikarya</taxon>
        <taxon>Basidiomycota</taxon>
        <taxon>Agaricomycotina</taxon>
        <taxon>Dacrymycetes</taxon>
        <taxon>Dacrymycetales</taxon>
        <taxon>Dacrymycetaceae</taxon>
        <taxon>Calocera</taxon>
    </lineage>
</organism>
<dbReference type="GO" id="GO:0006974">
    <property type="term" value="P:DNA damage response"/>
    <property type="evidence" value="ECO:0007669"/>
    <property type="project" value="TreeGrafter"/>
</dbReference>
<evidence type="ECO:0000256" key="4">
    <source>
        <dbReference type="ARBA" id="ARBA00022801"/>
    </source>
</evidence>
<dbReference type="Gene3D" id="3.40.50.10880">
    <property type="entry name" value="Uncharacterised protein PF01937, DUF89, domain 3"/>
    <property type="match status" value="1"/>
</dbReference>
<keyword evidence="3 7" id="KW-0479">Metal-binding</keyword>
<dbReference type="Pfam" id="PF01937">
    <property type="entry name" value="ARMT1-like_dom"/>
    <property type="match status" value="1"/>
</dbReference>
<dbReference type="PANTHER" id="PTHR12260:SF6">
    <property type="entry name" value="DAMAGE-CONTROL PHOSPHATASE ARMT1"/>
    <property type="match status" value="1"/>
</dbReference>
<evidence type="ECO:0000313" key="11">
    <source>
        <dbReference type="Proteomes" id="UP000076842"/>
    </source>
</evidence>
<feature type="domain" description="Damage-control phosphatase ARMT1-like metal-binding" evidence="9">
    <location>
        <begin position="50"/>
        <end position="474"/>
    </location>
</feature>
<dbReference type="STRING" id="1353952.A0A165EET8"/>
<evidence type="ECO:0000256" key="3">
    <source>
        <dbReference type="ARBA" id="ARBA00022723"/>
    </source>
</evidence>
<gene>
    <name evidence="10" type="ORF">CALCODRAFT_499397</name>
</gene>
<sequence>MPASSSADAAPPVEVALPPASPMDEAQFSPEYPHYPPYSPRDRSSFAYDTVSRRWPIILTQVIDAVYRASDAGEYARLEAEQEGTALIKQVGQLKYAISRNGVMEPIKDDGGSNIELYNNMLSYLELQHENTWFTAPWLYAECYLYRLLRTVFAFSTHWRAFDPFREQKERTFKGSGQGVADLAEMMHKLEPEREHLRNNEQALKVLFSDMVQMCLWGNAVDLSLLLSLDVESIAKLQQTGAASQAARAALILRNDTEPLWQHVRQLKNARLDIVLDNSGFELFTDLVLADFLVTYTPFFSEAVFHPKTLPWFVSDVLPADFHSLLAALTTTGYFDPPLTPLQASYLASLAARWRGYVTSGVFRLSIPEGKAEGERMGEVVEEAGADWWTGPGVYGLMEESEDGQRALEALEGSGLVVFKGDLNYRKLTADVSWPSTTPFPKAIGCLAGRFPLLALRTNKADVIVGLEPGQAEELD</sequence>
<evidence type="ECO:0000256" key="2">
    <source>
        <dbReference type="ARBA" id="ARBA00009519"/>
    </source>
</evidence>
<reference evidence="10 11" key="1">
    <citation type="journal article" date="2016" name="Mol. Biol. Evol.">
        <title>Comparative Genomics of Early-Diverging Mushroom-Forming Fungi Provides Insights into the Origins of Lignocellulose Decay Capabilities.</title>
        <authorList>
            <person name="Nagy L.G."/>
            <person name="Riley R."/>
            <person name="Tritt A."/>
            <person name="Adam C."/>
            <person name="Daum C."/>
            <person name="Floudas D."/>
            <person name="Sun H."/>
            <person name="Yadav J.S."/>
            <person name="Pangilinan J."/>
            <person name="Larsson K.H."/>
            <person name="Matsuura K."/>
            <person name="Barry K."/>
            <person name="Labutti K."/>
            <person name="Kuo R."/>
            <person name="Ohm R.A."/>
            <person name="Bhattacharya S.S."/>
            <person name="Shirouzu T."/>
            <person name="Yoshinaga Y."/>
            <person name="Martin F.M."/>
            <person name="Grigoriev I.V."/>
            <person name="Hibbett D.S."/>
        </authorList>
    </citation>
    <scope>NUCLEOTIDE SEQUENCE [LARGE SCALE GENOMIC DNA]</scope>
    <source>
        <strain evidence="10 11">HHB12733</strain>
    </source>
</reference>
<keyword evidence="4 7" id="KW-0378">Hydrolase</keyword>
<protein>
    <recommendedName>
        <fullName evidence="7">Sugar phosphate phosphatase</fullName>
        <ecNumber evidence="7">3.1.3.-</ecNumber>
    </recommendedName>
</protein>
<feature type="compositionally biased region" description="Low complexity" evidence="8">
    <location>
        <begin position="1"/>
        <end position="18"/>
    </location>
</feature>
<comment type="domain">
    <text evidence="7">Subfamily III proteins have a conserved RTxK motif about 40-50 residues from the C-terminus; the threonine may be replaced by serine or cysteine.</text>
</comment>
<dbReference type="Proteomes" id="UP000076842">
    <property type="component" value="Unassembled WGS sequence"/>
</dbReference>
<dbReference type="Gene3D" id="1.20.930.60">
    <property type="match status" value="1"/>
</dbReference>
<dbReference type="GO" id="GO:0103026">
    <property type="term" value="F:fructose-1-phosphatase activity"/>
    <property type="evidence" value="ECO:0007669"/>
    <property type="project" value="RHEA"/>
</dbReference>
<proteinExistence type="inferred from homology"/>
<dbReference type="InterPro" id="IPR002791">
    <property type="entry name" value="ARMT1-like_metal-bd"/>
</dbReference>
<dbReference type="InterPro" id="IPR036075">
    <property type="entry name" value="ARMT-1-like_metal-bd_sf"/>
</dbReference>
<comment type="function">
    <text evidence="7">Metal-dependent phosphatase that shows phosphatase activity against several substrates, including fructose-1-phosphate and fructose-6-phosphate. Its preference for fructose-1-phosphate, a strong glycating agent that causes DNA damage rather than a canonical yeast metabolite, suggests a damage-control function in hexose phosphate metabolism.</text>
</comment>
<evidence type="ECO:0000259" key="9">
    <source>
        <dbReference type="Pfam" id="PF01937"/>
    </source>
</evidence>
<comment type="catalytic activity">
    <reaction evidence="6 7">
        <text>beta-D-fructose 6-phosphate = dihydroxyacetone + D-glyceraldehyde 3-phosphate</text>
        <dbReference type="Rhea" id="RHEA:28002"/>
        <dbReference type="ChEBI" id="CHEBI:16016"/>
        <dbReference type="ChEBI" id="CHEBI:57634"/>
        <dbReference type="ChEBI" id="CHEBI:59776"/>
    </reaction>
</comment>